<sequence>MPEDTADERLAVVTNRLRVLEDERDRLQGELDEIANRATDRWLLAVHYESSVVNAMQQTLSWRVTKPLRLVRGLQLARLRSGGSGGSTS</sequence>
<dbReference type="RefSeq" id="WP_136641634.1">
    <property type="nucleotide sequence ID" value="NZ_QYRT01000010.1"/>
</dbReference>
<gene>
    <name evidence="2" type="ORF">D4765_07320</name>
</gene>
<keyword evidence="1" id="KW-0175">Coiled coil</keyword>
<dbReference type="OrthoDB" id="5125145at2"/>
<dbReference type="AlphaFoldDB" id="A0A4V4RFH9"/>
<dbReference type="EMBL" id="QYRT01000010">
    <property type="protein sequence ID" value="TIH37814.1"/>
    <property type="molecule type" value="Genomic_DNA"/>
</dbReference>
<evidence type="ECO:0000313" key="3">
    <source>
        <dbReference type="Proteomes" id="UP000306192"/>
    </source>
</evidence>
<accession>A0A4V4RFH9</accession>
<dbReference type="Proteomes" id="UP000306192">
    <property type="component" value="Unassembled WGS sequence"/>
</dbReference>
<reference evidence="2 3" key="1">
    <citation type="journal article" date="2019" name="Microorganisms">
        <title>Systematic Affiliation and Genome Analysis of Subtercola vilae DB165(T) with Particular Emphasis on Cold Adaptation of an Isolate from a High-Altitude Cold Volcano Lake.</title>
        <authorList>
            <person name="Villalobos A.S."/>
            <person name="Wiese J."/>
            <person name="Imhoff J.F."/>
            <person name="Dorador C."/>
            <person name="Keller A."/>
            <person name="Hentschel U."/>
        </authorList>
    </citation>
    <scope>NUCLEOTIDE SEQUENCE [LARGE SCALE GENOMIC DNA]</scope>
    <source>
        <strain evidence="2 3">DB165</strain>
    </source>
</reference>
<protein>
    <submittedName>
        <fullName evidence="2">Uncharacterized protein</fullName>
    </submittedName>
</protein>
<evidence type="ECO:0000256" key="1">
    <source>
        <dbReference type="SAM" id="Coils"/>
    </source>
</evidence>
<proteinExistence type="predicted"/>
<organism evidence="2 3">
    <name type="scientific">Subtercola vilae</name>
    <dbReference type="NCBI Taxonomy" id="2056433"/>
    <lineage>
        <taxon>Bacteria</taxon>
        <taxon>Bacillati</taxon>
        <taxon>Actinomycetota</taxon>
        <taxon>Actinomycetes</taxon>
        <taxon>Micrococcales</taxon>
        <taxon>Microbacteriaceae</taxon>
        <taxon>Subtercola</taxon>
    </lineage>
</organism>
<name>A0A4V4RFH9_9MICO</name>
<feature type="coiled-coil region" evidence="1">
    <location>
        <begin position="10"/>
        <end position="37"/>
    </location>
</feature>
<evidence type="ECO:0000313" key="2">
    <source>
        <dbReference type="EMBL" id="TIH37814.1"/>
    </source>
</evidence>
<keyword evidence="3" id="KW-1185">Reference proteome</keyword>
<comment type="caution">
    <text evidence="2">The sequence shown here is derived from an EMBL/GenBank/DDBJ whole genome shotgun (WGS) entry which is preliminary data.</text>
</comment>